<dbReference type="PANTHER" id="PTHR43210:SF5">
    <property type="entry name" value="DETHIOBIOTIN SYNTHETASE"/>
    <property type="match status" value="1"/>
</dbReference>
<proteinExistence type="predicted"/>
<dbReference type="OrthoDB" id="425114at2759"/>
<dbReference type="Proteomes" id="UP001165065">
    <property type="component" value="Unassembled WGS sequence"/>
</dbReference>
<dbReference type="GO" id="GO:0004141">
    <property type="term" value="F:dethiobiotin synthase activity"/>
    <property type="evidence" value="ECO:0007669"/>
    <property type="project" value="InterPro"/>
</dbReference>
<dbReference type="InterPro" id="IPR004472">
    <property type="entry name" value="DTB_synth_BioD"/>
</dbReference>
<dbReference type="AlphaFoldDB" id="A0A9W7LFN4"/>
<dbReference type="PANTHER" id="PTHR43210">
    <property type="entry name" value="DETHIOBIOTIN SYNTHETASE"/>
    <property type="match status" value="1"/>
</dbReference>
<dbReference type="GO" id="GO:0000287">
    <property type="term" value="F:magnesium ion binding"/>
    <property type="evidence" value="ECO:0007669"/>
    <property type="project" value="InterPro"/>
</dbReference>
<protein>
    <submittedName>
        <fullName evidence="1">Uncharacterized protein</fullName>
    </submittedName>
</protein>
<evidence type="ECO:0000313" key="1">
    <source>
        <dbReference type="EMBL" id="GMI48358.1"/>
    </source>
</evidence>
<dbReference type="InterPro" id="IPR027417">
    <property type="entry name" value="P-loop_NTPase"/>
</dbReference>
<dbReference type="CDD" id="cd03109">
    <property type="entry name" value="DTBS"/>
    <property type="match status" value="1"/>
</dbReference>
<accession>A0A9W7LFN4</accession>
<organism evidence="1 2">
    <name type="scientific">Triparma columacea</name>
    <dbReference type="NCBI Taxonomy" id="722753"/>
    <lineage>
        <taxon>Eukaryota</taxon>
        <taxon>Sar</taxon>
        <taxon>Stramenopiles</taxon>
        <taxon>Ochrophyta</taxon>
        <taxon>Bolidophyceae</taxon>
        <taxon>Parmales</taxon>
        <taxon>Triparmaceae</taxon>
        <taxon>Triparma</taxon>
    </lineage>
</organism>
<gene>
    <name evidence="1" type="ORF">TrCOL_g5879</name>
</gene>
<dbReference type="GO" id="GO:0009102">
    <property type="term" value="P:biotin biosynthetic process"/>
    <property type="evidence" value="ECO:0007669"/>
    <property type="project" value="InterPro"/>
</dbReference>
<dbReference type="Pfam" id="PF13500">
    <property type="entry name" value="AAA_26"/>
    <property type="match status" value="1"/>
</dbReference>
<dbReference type="Gene3D" id="3.40.50.300">
    <property type="entry name" value="P-loop containing nucleotide triphosphate hydrolases"/>
    <property type="match status" value="1"/>
</dbReference>
<dbReference type="EMBL" id="BRYA01000387">
    <property type="protein sequence ID" value="GMI48358.1"/>
    <property type="molecule type" value="Genomic_DNA"/>
</dbReference>
<keyword evidence="2" id="KW-1185">Reference proteome</keyword>
<sequence length="289" mass="31894">MPGRIFQQGLRALSAARRKSSTTLIFGSNTDVGKSLLVSGLCRYSAIEERRKTRYVKPVQAGLPGDQDLIDLYGEGKVHATTLHTFPDHPCSPHLASYLSSTPLKSKTIVDDLIAELNSREDEEYERTFIETAGGVLSPGPSWVGGEGRIRHRDQGIDTEWCYDLQGDVYKGVKDRVKVVLVGDGKLGGVGVTLSSLESLYSRGYDVSAVVFVGYRGTEGGMMDNHGCVEDWMRGNRGEERGRCFSLPDPPEMQEEKVEGGDLWDYFDSEGVKEVMREISDTLDSSEEV</sequence>
<dbReference type="GO" id="GO:0005524">
    <property type="term" value="F:ATP binding"/>
    <property type="evidence" value="ECO:0007669"/>
    <property type="project" value="InterPro"/>
</dbReference>
<comment type="caution">
    <text evidence="1">The sequence shown here is derived from an EMBL/GenBank/DDBJ whole genome shotgun (WGS) entry which is preliminary data.</text>
</comment>
<reference evidence="2" key="1">
    <citation type="journal article" date="2023" name="Commun. Biol.">
        <title>Genome analysis of Parmales, the sister group of diatoms, reveals the evolutionary specialization of diatoms from phago-mixotrophs to photoautotrophs.</title>
        <authorList>
            <person name="Ban H."/>
            <person name="Sato S."/>
            <person name="Yoshikawa S."/>
            <person name="Yamada K."/>
            <person name="Nakamura Y."/>
            <person name="Ichinomiya M."/>
            <person name="Sato N."/>
            <person name="Blanc-Mathieu R."/>
            <person name="Endo H."/>
            <person name="Kuwata A."/>
            <person name="Ogata H."/>
        </authorList>
    </citation>
    <scope>NUCLEOTIDE SEQUENCE [LARGE SCALE GENOMIC DNA]</scope>
</reference>
<name>A0A9W7LFN4_9STRA</name>
<dbReference type="SUPFAM" id="SSF52540">
    <property type="entry name" value="P-loop containing nucleoside triphosphate hydrolases"/>
    <property type="match status" value="1"/>
</dbReference>
<evidence type="ECO:0000313" key="2">
    <source>
        <dbReference type="Proteomes" id="UP001165065"/>
    </source>
</evidence>
<dbReference type="GO" id="GO:0005829">
    <property type="term" value="C:cytosol"/>
    <property type="evidence" value="ECO:0007669"/>
    <property type="project" value="TreeGrafter"/>
</dbReference>